<sequence>MKLLKIIYSEADLVTQTILENHFDMNNSEREFDVHDAAIVGLFEDMVGKTNSLLVLLNNQSFNGADSLTRMIMENFIFLKLIFQRDSNNRARSYFYSLKLRQIKFFNTMIEQSLVGSEIRKYLSLSIDNLYKKFPKFADNAYLEDIETGFIDSLNHKDKNQKWYNVTGKINNFRALCKYLGYEKEYILLYQTFSSEVHALEATNYFKFDHGIVEVYRKGGEINTHVMVISNFLIEIIREMYSYYELKNEVSKFNNKIAINYKLIRGT</sequence>
<dbReference type="EMBL" id="BASE01000031">
    <property type="protein sequence ID" value="GAM13417.1"/>
    <property type="molecule type" value="Genomic_DNA"/>
</dbReference>
<protein>
    <submittedName>
        <fullName evidence="1">Uncharacterized protein</fullName>
    </submittedName>
</protein>
<evidence type="ECO:0000313" key="2">
    <source>
        <dbReference type="Proteomes" id="UP000031014"/>
    </source>
</evidence>
<dbReference type="Pfam" id="PF18928">
    <property type="entry name" value="DUF5677"/>
    <property type="match status" value="1"/>
</dbReference>
<proteinExistence type="predicted"/>
<comment type="caution">
    <text evidence="1">The sequence shown here is derived from an EMBL/GenBank/DDBJ whole genome shotgun (WGS) entry which is preliminary data.</text>
</comment>
<dbReference type="OrthoDB" id="2943080at2"/>
<reference evidence="1 2" key="1">
    <citation type="submission" date="2013-06" db="EMBL/GenBank/DDBJ databases">
        <title>Whole genome shotgun sequence of Bacillus selenatarsenatis SF-1.</title>
        <authorList>
            <person name="Kuroda M."/>
            <person name="Sei K."/>
            <person name="Yamashita M."/>
            <person name="Ike M."/>
        </authorList>
    </citation>
    <scope>NUCLEOTIDE SEQUENCE [LARGE SCALE GENOMIC DNA]</scope>
    <source>
        <strain evidence="1 2">SF-1</strain>
    </source>
</reference>
<name>A0A0A8X344_MESS1</name>
<dbReference type="Proteomes" id="UP000031014">
    <property type="component" value="Unassembled WGS sequence"/>
</dbReference>
<keyword evidence="2" id="KW-1185">Reference proteome</keyword>
<dbReference type="RefSeq" id="WP_041965259.1">
    <property type="nucleotide sequence ID" value="NZ_BASE01000031.1"/>
</dbReference>
<evidence type="ECO:0000313" key="1">
    <source>
        <dbReference type="EMBL" id="GAM13417.1"/>
    </source>
</evidence>
<dbReference type="AlphaFoldDB" id="A0A0A8X344"/>
<gene>
    <name evidence="1" type="ORF">SAMD00020551_1561</name>
</gene>
<dbReference type="InterPro" id="IPR043733">
    <property type="entry name" value="DUF5677"/>
</dbReference>
<organism evidence="1 2">
    <name type="scientific">Mesobacillus selenatarsenatis (strain DSM 18680 / JCM 14380 / FERM P-15431 / SF-1)</name>
    <dbReference type="NCBI Taxonomy" id="1321606"/>
    <lineage>
        <taxon>Bacteria</taxon>
        <taxon>Bacillati</taxon>
        <taxon>Bacillota</taxon>
        <taxon>Bacilli</taxon>
        <taxon>Bacillales</taxon>
        <taxon>Bacillaceae</taxon>
        <taxon>Mesobacillus</taxon>
    </lineage>
</organism>
<accession>A0A0A8X344</accession>